<evidence type="ECO:0000256" key="2">
    <source>
        <dbReference type="ARBA" id="ARBA00022763"/>
    </source>
</evidence>
<reference evidence="6 7" key="1">
    <citation type="submission" date="2021-03" db="EMBL/GenBank/DDBJ databases">
        <title>Genomic and phenotypic characterization of Chloracidobacterium isolates provides evidence for multiple species.</title>
        <authorList>
            <person name="Saini M.K."/>
            <person name="Costas A.M.G."/>
            <person name="Tank M."/>
            <person name="Bryant D.A."/>
        </authorList>
    </citation>
    <scope>NUCLEOTIDE SEQUENCE [LARGE SCALE GENOMIC DNA]</scope>
    <source>
        <strain evidence="6 7">N</strain>
    </source>
</reference>
<keyword evidence="3 5" id="KW-0378">Hydrolase</keyword>
<dbReference type="InterPro" id="IPR011034">
    <property type="entry name" value="Formyl_transferase-like_C_sf"/>
</dbReference>
<dbReference type="Proteomes" id="UP000677668">
    <property type="component" value="Chromosome 1"/>
</dbReference>
<gene>
    <name evidence="6" type="ORF">J8C05_01015</name>
</gene>
<evidence type="ECO:0000313" key="6">
    <source>
        <dbReference type="EMBL" id="QUV94073.1"/>
    </source>
</evidence>
<dbReference type="HAMAP" id="MF_00527">
    <property type="entry name" value="3MGH"/>
    <property type="match status" value="1"/>
</dbReference>
<organism evidence="6 7">
    <name type="scientific">Chloracidobacterium sp. N</name>
    <dbReference type="NCBI Taxonomy" id="2821540"/>
    <lineage>
        <taxon>Bacteria</taxon>
        <taxon>Pseudomonadati</taxon>
        <taxon>Acidobacteriota</taxon>
        <taxon>Terriglobia</taxon>
        <taxon>Terriglobales</taxon>
        <taxon>Acidobacteriaceae</taxon>
        <taxon>Chloracidobacterium</taxon>
        <taxon>Chloracidobacterium aggregatum</taxon>
    </lineage>
</organism>
<keyword evidence="2 5" id="KW-0227">DNA damage</keyword>
<dbReference type="NCBIfam" id="TIGR00567">
    <property type="entry name" value="3mg"/>
    <property type="match status" value="1"/>
</dbReference>
<proteinExistence type="inferred from homology"/>
<name>A0ABX8AZE7_9BACT</name>
<evidence type="ECO:0000256" key="3">
    <source>
        <dbReference type="ARBA" id="ARBA00022801"/>
    </source>
</evidence>
<comment type="similarity">
    <text evidence="1 5">Belongs to the DNA glycosylase MPG family.</text>
</comment>
<keyword evidence="7" id="KW-1185">Reference proteome</keyword>
<dbReference type="EMBL" id="CP072642">
    <property type="protein sequence ID" value="QUV94073.1"/>
    <property type="molecule type" value="Genomic_DNA"/>
</dbReference>
<dbReference type="EC" id="3.2.2.-" evidence="5"/>
<evidence type="ECO:0000256" key="4">
    <source>
        <dbReference type="ARBA" id="ARBA00023204"/>
    </source>
</evidence>
<dbReference type="PANTHER" id="PTHR10429:SF0">
    <property type="entry name" value="DNA-3-METHYLADENINE GLYCOSYLASE"/>
    <property type="match status" value="1"/>
</dbReference>
<evidence type="ECO:0000256" key="1">
    <source>
        <dbReference type="ARBA" id="ARBA00009232"/>
    </source>
</evidence>
<protein>
    <recommendedName>
        <fullName evidence="5">Putative 3-methyladenine DNA glycosylase</fullName>
        <ecNumber evidence="5">3.2.2.-</ecNumber>
    </recommendedName>
</protein>
<evidence type="ECO:0000256" key="5">
    <source>
        <dbReference type="HAMAP-Rule" id="MF_00527"/>
    </source>
</evidence>
<sequence>MNPMLTADFFARDAVTVAQELLGCTLWHGDAGGIIVETEAYTDDPASHAVLRGPRGQLMRETYGRLYVYLIYGMYYCLNFTTDTRGPGAVLIRAIAPTHGIESMQARTPRPMPVHELARGPGRLCRALGIGREHNGEQIGHRVCLQPRATAPPIASSPRIGITQGRDLLWRFFIPNEPSVSRFR</sequence>
<accession>A0ABX8AZE7</accession>
<dbReference type="InterPro" id="IPR003180">
    <property type="entry name" value="MPG"/>
</dbReference>
<dbReference type="RefSeq" id="WP_211422392.1">
    <property type="nucleotide sequence ID" value="NZ_CP072642.1"/>
</dbReference>
<dbReference type="PANTHER" id="PTHR10429">
    <property type="entry name" value="DNA-3-METHYLADENINE GLYCOSYLASE"/>
    <property type="match status" value="1"/>
</dbReference>
<dbReference type="CDD" id="cd00540">
    <property type="entry name" value="AAG"/>
    <property type="match status" value="1"/>
</dbReference>
<dbReference type="Pfam" id="PF02245">
    <property type="entry name" value="Pur_DNA_glyco"/>
    <property type="match status" value="1"/>
</dbReference>
<evidence type="ECO:0000313" key="7">
    <source>
        <dbReference type="Proteomes" id="UP000677668"/>
    </source>
</evidence>
<dbReference type="SUPFAM" id="SSF50486">
    <property type="entry name" value="FMT C-terminal domain-like"/>
    <property type="match status" value="1"/>
</dbReference>
<dbReference type="InterPro" id="IPR036995">
    <property type="entry name" value="MPG_sf"/>
</dbReference>
<dbReference type="Gene3D" id="3.10.300.10">
    <property type="entry name" value="Methylpurine-DNA glycosylase (MPG)"/>
    <property type="match status" value="1"/>
</dbReference>
<keyword evidence="4 5" id="KW-0234">DNA repair</keyword>